<gene>
    <name evidence="1" type="ORF">H8S19_08910</name>
</gene>
<dbReference type="InterPro" id="IPR029465">
    <property type="entry name" value="ATPgrasp_TupA"/>
</dbReference>
<keyword evidence="1" id="KW-0808">Transferase</keyword>
<sequence length="263" mass="30905">MDVFRKAISFINHRGGFDFLSDELYLKLIYWQKMGKKLNLKNPKRFNEKLQWLKLHDRKPEYSVMVDKYEVKNFVTSKIGSAYVIPTLGVWDKFEDIDFGELPDKFVLKCTHDSGGLVICKDKNKLDMKAAKTKINKSLQNNYYLQGREWPYKNVKPRILAEKYMVDESGFELKDYKVMCFEGEPKLIQVHSGRFASHTQDFYTTEWEHLAITQGVPLSDIQVERPACLQEMLEMSRILAAGLHQVRVDWYYVEGQLYFGEIT</sequence>
<organism evidence="1 2">
    <name type="scientific">Clostridium segne</name>
    <dbReference type="NCBI Taxonomy" id="2763038"/>
    <lineage>
        <taxon>Bacteria</taxon>
        <taxon>Bacillati</taxon>
        <taxon>Bacillota</taxon>
        <taxon>Clostridia</taxon>
        <taxon>Eubacteriales</taxon>
        <taxon>Clostridiaceae</taxon>
        <taxon>Clostridium</taxon>
    </lineage>
</organism>
<comment type="caution">
    <text evidence="1">The sequence shown here is derived from an EMBL/GenBank/DDBJ whole genome shotgun (WGS) entry which is preliminary data.</text>
</comment>
<dbReference type="Proteomes" id="UP000653904">
    <property type="component" value="Unassembled WGS sequence"/>
</dbReference>
<dbReference type="Pfam" id="PF14305">
    <property type="entry name" value="ATPgrasp_TupA"/>
    <property type="match status" value="1"/>
</dbReference>
<dbReference type="GO" id="GO:0016740">
    <property type="term" value="F:transferase activity"/>
    <property type="evidence" value="ECO:0007669"/>
    <property type="project" value="UniProtKB-KW"/>
</dbReference>
<accession>A0AAW3X466</accession>
<keyword evidence="2" id="KW-1185">Reference proteome</keyword>
<dbReference type="AlphaFoldDB" id="A0AAW3X466"/>
<dbReference type="EMBL" id="JACOOW010000012">
    <property type="protein sequence ID" value="MBC5657173.1"/>
    <property type="molecule type" value="Genomic_DNA"/>
</dbReference>
<proteinExistence type="predicted"/>
<dbReference type="RefSeq" id="WP_186854982.1">
    <property type="nucleotide sequence ID" value="NZ_JACOOW010000012.1"/>
</dbReference>
<evidence type="ECO:0000313" key="2">
    <source>
        <dbReference type="Proteomes" id="UP000653904"/>
    </source>
</evidence>
<name>A0AAW3X466_9CLOT</name>
<protein>
    <submittedName>
        <fullName evidence="1">Glycosyl transferase</fullName>
    </submittedName>
</protein>
<reference evidence="1 2" key="1">
    <citation type="submission" date="2020-08" db="EMBL/GenBank/DDBJ databases">
        <title>Genome public.</title>
        <authorList>
            <person name="Liu C."/>
            <person name="Sun Q."/>
        </authorList>
    </citation>
    <scope>NUCLEOTIDE SEQUENCE [LARGE SCALE GENOMIC DNA]</scope>
    <source>
        <strain evidence="1 2">BX14</strain>
    </source>
</reference>
<evidence type="ECO:0000313" key="1">
    <source>
        <dbReference type="EMBL" id="MBC5657173.1"/>
    </source>
</evidence>